<dbReference type="AlphaFoldDB" id="A0A6A7AC42"/>
<dbReference type="PANTHER" id="PTHR24148:SF64">
    <property type="entry name" value="HETEROKARYON INCOMPATIBILITY DOMAIN-CONTAINING PROTEIN"/>
    <property type="match status" value="1"/>
</dbReference>
<evidence type="ECO:0000313" key="3">
    <source>
        <dbReference type="Proteomes" id="UP000799424"/>
    </source>
</evidence>
<dbReference type="InterPro" id="IPR010730">
    <property type="entry name" value="HET"/>
</dbReference>
<feature type="domain" description="Heterokaryon incompatibility" evidence="1">
    <location>
        <begin position="67"/>
        <end position="233"/>
    </location>
</feature>
<dbReference type="InterPro" id="IPR052895">
    <property type="entry name" value="HetReg/Transcr_Mod"/>
</dbReference>
<keyword evidence="3" id="KW-1185">Reference proteome</keyword>
<dbReference type="Proteomes" id="UP000799424">
    <property type="component" value="Unassembled WGS sequence"/>
</dbReference>
<accession>A0A6A7AC42</accession>
<organism evidence="2 3">
    <name type="scientific">Ophiobolus disseminans</name>
    <dbReference type="NCBI Taxonomy" id="1469910"/>
    <lineage>
        <taxon>Eukaryota</taxon>
        <taxon>Fungi</taxon>
        <taxon>Dikarya</taxon>
        <taxon>Ascomycota</taxon>
        <taxon>Pezizomycotina</taxon>
        <taxon>Dothideomycetes</taxon>
        <taxon>Pleosporomycetidae</taxon>
        <taxon>Pleosporales</taxon>
        <taxon>Pleosporineae</taxon>
        <taxon>Phaeosphaeriaceae</taxon>
        <taxon>Ophiobolus</taxon>
    </lineage>
</organism>
<name>A0A6A7AC42_9PLEO</name>
<evidence type="ECO:0000313" key="2">
    <source>
        <dbReference type="EMBL" id="KAF2830434.1"/>
    </source>
</evidence>
<dbReference type="OrthoDB" id="3693608at2759"/>
<gene>
    <name evidence="2" type="ORF">CC86DRAFT_161510</name>
</gene>
<protein>
    <submittedName>
        <fullName evidence="2">HET-domain-containing protein</fullName>
    </submittedName>
</protein>
<evidence type="ECO:0000259" key="1">
    <source>
        <dbReference type="Pfam" id="PF06985"/>
    </source>
</evidence>
<sequence>MEQRIKRLIKRNKVYNHVHSKFVNWITYISLPDKPHIRVLELYPGNWNDPIECELNHVSLSDTTAKYEALSYTWGDATERRNIRCNTFLVDVTQNLFSALQHLRHEVCSGDLWETRNLWIDAICINQQDVDERECQILLMGAIYQQAQCQILWLGPNDEESELVNAFDYICRYAVRETQERGHSVFYIHGTETRWYHTYERHQLAYKMPPATAHALRQLFSCTVFQRGWVIQETALSPSASVKWGNSSIRLGWFSEAAIYLFMYWKSTFAESTEALGGLNGFNNMRLILKDQQDPQHSFLDLLDRSRDFQFTDSRDRVYALLGLKASDRHCKDGVSDDMMPFVEPDYTFSKLECYRSVAEEYLINRQETQILSAVQHNRTIDKKWPSWIPDWDIRITRDLKPNGRRTAGRSHDFKKPRGALAGMKTHLDQQCLSLRGFEVDRISKVTQQSAAERVLMRLHDRVNGSGKDLA</sequence>
<dbReference type="Pfam" id="PF06985">
    <property type="entry name" value="HET"/>
    <property type="match status" value="1"/>
</dbReference>
<dbReference type="PANTHER" id="PTHR24148">
    <property type="entry name" value="ANKYRIN REPEAT DOMAIN-CONTAINING PROTEIN 39 HOMOLOG-RELATED"/>
    <property type="match status" value="1"/>
</dbReference>
<proteinExistence type="predicted"/>
<reference evidence="2" key="1">
    <citation type="journal article" date="2020" name="Stud. Mycol.">
        <title>101 Dothideomycetes genomes: a test case for predicting lifestyles and emergence of pathogens.</title>
        <authorList>
            <person name="Haridas S."/>
            <person name="Albert R."/>
            <person name="Binder M."/>
            <person name="Bloem J."/>
            <person name="Labutti K."/>
            <person name="Salamov A."/>
            <person name="Andreopoulos B."/>
            <person name="Baker S."/>
            <person name="Barry K."/>
            <person name="Bills G."/>
            <person name="Bluhm B."/>
            <person name="Cannon C."/>
            <person name="Castanera R."/>
            <person name="Culley D."/>
            <person name="Daum C."/>
            <person name="Ezra D."/>
            <person name="Gonzalez J."/>
            <person name="Henrissat B."/>
            <person name="Kuo A."/>
            <person name="Liang C."/>
            <person name="Lipzen A."/>
            <person name="Lutzoni F."/>
            <person name="Magnuson J."/>
            <person name="Mondo S."/>
            <person name="Nolan M."/>
            <person name="Ohm R."/>
            <person name="Pangilinan J."/>
            <person name="Park H.-J."/>
            <person name="Ramirez L."/>
            <person name="Alfaro M."/>
            <person name="Sun H."/>
            <person name="Tritt A."/>
            <person name="Yoshinaga Y."/>
            <person name="Zwiers L.-H."/>
            <person name="Turgeon B."/>
            <person name="Goodwin S."/>
            <person name="Spatafora J."/>
            <person name="Crous P."/>
            <person name="Grigoriev I."/>
        </authorList>
    </citation>
    <scope>NUCLEOTIDE SEQUENCE</scope>
    <source>
        <strain evidence="2">CBS 113818</strain>
    </source>
</reference>
<dbReference type="EMBL" id="MU006219">
    <property type="protein sequence ID" value="KAF2830434.1"/>
    <property type="molecule type" value="Genomic_DNA"/>
</dbReference>